<name>A0ABD1ST57_9LAMI</name>
<proteinExistence type="predicted"/>
<sequence length="123" mass="13970">MIMGDSAASVCDKPGAVCRDQRFIGGDGIMFYFHGKKGMDFCLVSVVKLHINTHFIGKKSKKGRDFTWVESISVLFGPHQLYIGAKKVAKWKDSMDNMLVQLDQEEIMVPNDKRRTWEFPKVG</sequence>
<evidence type="ECO:0000313" key="2">
    <source>
        <dbReference type="Proteomes" id="UP001604336"/>
    </source>
</evidence>
<organism evidence="1 2">
    <name type="scientific">Abeliophyllum distichum</name>
    <dbReference type="NCBI Taxonomy" id="126358"/>
    <lineage>
        <taxon>Eukaryota</taxon>
        <taxon>Viridiplantae</taxon>
        <taxon>Streptophyta</taxon>
        <taxon>Embryophyta</taxon>
        <taxon>Tracheophyta</taxon>
        <taxon>Spermatophyta</taxon>
        <taxon>Magnoliopsida</taxon>
        <taxon>eudicotyledons</taxon>
        <taxon>Gunneridae</taxon>
        <taxon>Pentapetalae</taxon>
        <taxon>asterids</taxon>
        <taxon>lamiids</taxon>
        <taxon>Lamiales</taxon>
        <taxon>Oleaceae</taxon>
        <taxon>Forsythieae</taxon>
        <taxon>Abeliophyllum</taxon>
    </lineage>
</organism>
<evidence type="ECO:0000313" key="1">
    <source>
        <dbReference type="EMBL" id="KAL2503898.1"/>
    </source>
</evidence>
<dbReference type="Proteomes" id="UP001604336">
    <property type="component" value="Unassembled WGS sequence"/>
</dbReference>
<keyword evidence="2" id="KW-1185">Reference proteome</keyword>
<protein>
    <submittedName>
        <fullName evidence="1">Late</fullName>
    </submittedName>
</protein>
<dbReference type="EMBL" id="JBFOLK010000006">
    <property type="protein sequence ID" value="KAL2503898.1"/>
    <property type="molecule type" value="Genomic_DNA"/>
</dbReference>
<gene>
    <name evidence="1" type="ORF">Adt_19519</name>
</gene>
<accession>A0ABD1ST57</accession>
<dbReference type="PANTHER" id="PTHR31656">
    <property type="entry name" value="ROOT CAP DOMAIN-CONTAINING PROTEIN"/>
    <property type="match status" value="1"/>
</dbReference>
<comment type="caution">
    <text evidence="1">The sequence shown here is derived from an EMBL/GenBank/DDBJ whole genome shotgun (WGS) entry which is preliminary data.</text>
</comment>
<reference evidence="2" key="1">
    <citation type="submission" date="2024-07" db="EMBL/GenBank/DDBJ databases">
        <title>Two chromosome-level genome assemblies of Korean endemic species Abeliophyllum distichum and Forsythia ovata (Oleaceae).</title>
        <authorList>
            <person name="Jang H."/>
        </authorList>
    </citation>
    <scope>NUCLEOTIDE SEQUENCE [LARGE SCALE GENOMIC DNA]</scope>
</reference>
<dbReference type="AlphaFoldDB" id="A0ABD1ST57"/>